<dbReference type="EMBL" id="QXCT01000002">
    <property type="protein sequence ID" value="MDW9257459.1"/>
    <property type="molecule type" value="Genomic_DNA"/>
</dbReference>
<name>A0AAW9D6E1_BURTH</name>
<evidence type="ECO:0000313" key="1">
    <source>
        <dbReference type="EMBL" id="MDW9257459.1"/>
    </source>
</evidence>
<sequence>MGEAGVRFKKSLCASFGLLGWDDEESLFIRQQTGIDGEYRRPAFDSRFAFFCWLVAISAM</sequence>
<organism evidence="1 2">
    <name type="scientific">Burkholderia thailandensis</name>
    <dbReference type="NCBI Taxonomy" id="57975"/>
    <lineage>
        <taxon>Bacteria</taxon>
        <taxon>Pseudomonadati</taxon>
        <taxon>Pseudomonadota</taxon>
        <taxon>Betaproteobacteria</taxon>
        <taxon>Burkholderiales</taxon>
        <taxon>Burkholderiaceae</taxon>
        <taxon>Burkholderia</taxon>
        <taxon>pseudomallei group</taxon>
    </lineage>
</organism>
<gene>
    <name evidence="1" type="ORF">C7S16_0663</name>
</gene>
<proteinExistence type="predicted"/>
<dbReference type="Proteomes" id="UP001272137">
    <property type="component" value="Unassembled WGS sequence"/>
</dbReference>
<comment type="caution">
    <text evidence="1">The sequence shown here is derived from an EMBL/GenBank/DDBJ whole genome shotgun (WGS) entry which is preliminary data.</text>
</comment>
<accession>A0AAW9D6E1</accession>
<evidence type="ECO:0000313" key="2">
    <source>
        <dbReference type="Proteomes" id="UP001272137"/>
    </source>
</evidence>
<dbReference type="AlphaFoldDB" id="A0AAW9D6E1"/>
<reference evidence="1" key="1">
    <citation type="submission" date="2018-08" db="EMBL/GenBank/DDBJ databases">
        <title>Identification of Burkholderia cepacia strains that express a Burkholderia pseudomallei-like capsular polysaccharide.</title>
        <authorList>
            <person name="Burtnick M.N."/>
            <person name="Vongsouvath M."/>
            <person name="Newton P."/>
            <person name="Wuthiekanun V."/>
            <person name="Limmathurotsakul D."/>
            <person name="Brett P.J."/>
            <person name="Chantratita N."/>
            <person name="Dance D.A."/>
        </authorList>
    </citation>
    <scope>NUCLEOTIDE SEQUENCE</scope>
    <source>
        <strain evidence="1">SBXCC001</strain>
    </source>
</reference>
<protein>
    <submittedName>
        <fullName evidence="1">Uncharacterized protein</fullName>
    </submittedName>
</protein>